<gene>
    <name evidence="1" type="ORF">KFK09_020586</name>
</gene>
<name>A0A8T3AM53_DENNO</name>
<comment type="caution">
    <text evidence="1">The sequence shown here is derived from an EMBL/GenBank/DDBJ whole genome shotgun (WGS) entry which is preliminary data.</text>
</comment>
<proteinExistence type="predicted"/>
<protein>
    <submittedName>
        <fullName evidence="1">Uncharacterized protein</fullName>
    </submittedName>
</protein>
<sequence>MTICFSSQEEEIKFKPIIAFDYGMGFLLDTPLNEYKKFSVCCLFHLAAENKLELVQTAKNVHLIRCCH</sequence>
<evidence type="ECO:0000313" key="2">
    <source>
        <dbReference type="Proteomes" id="UP000829196"/>
    </source>
</evidence>
<organism evidence="1 2">
    <name type="scientific">Dendrobium nobile</name>
    <name type="common">Orchid</name>
    <dbReference type="NCBI Taxonomy" id="94219"/>
    <lineage>
        <taxon>Eukaryota</taxon>
        <taxon>Viridiplantae</taxon>
        <taxon>Streptophyta</taxon>
        <taxon>Embryophyta</taxon>
        <taxon>Tracheophyta</taxon>
        <taxon>Spermatophyta</taxon>
        <taxon>Magnoliopsida</taxon>
        <taxon>Liliopsida</taxon>
        <taxon>Asparagales</taxon>
        <taxon>Orchidaceae</taxon>
        <taxon>Epidendroideae</taxon>
        <taxon>Malaxideae</taxon>
        <taxon>Dendrobiinae</taxon>
        <taxon>Dendrobium</taxon>
    </lineage>
</organism>
<evidence type="ECO:0000313" key="1">
    <source>
        <dbReference type="EMBL" id="KAI0497363.1"/>
    </source>
</evidence>
<reference evidence="1" key="1">
    <citation type="journal article" date="2022" name="Front. Genet.">
        <title>Chromosome-Scale Assembly of the Dendrobium nobile Genome Provides Insights Into the Molecular Mechanism of the Biosynthesis of the Medicinal Active Ingredient of Dendrobium.</title>
        <authorList>
            <person name="Xu Q."/>
            <person name="Niu S.-C."/>
            <person name="Li K.-L."/>
            <person name="Zheng P.-J."/>
            <person name="Zhang X.-J."/>
            <person name="Jia Y."/>
            <person name="Liu Y."/>
            <person name="Niu Y.-X."/>
            <person name="Yu L.-H."/>
            <person name="Chen D.-F."/>
            <person name="Zhang G.-Q."/>
        </authorList>
    </citation>
    <scope>NUCLEOTIDE SEQUENCE</scope>
    <source>
        <tissue evidence="1">Leaf</tissue>
    </source>
</reference>
<dbReference type="OrthoDB" id="10392867at2759"/>
<keyword evidence="2" id="KW-1185">Reference proteome</keyword>
<dbReference type="Proteomes" id="UP000829196">
    <property type="component" value="Unassembled WGS sequence"/>
</dbReference>
<dbReference type="EMBL" id="JAGYWB010000015">
    <property type="protein sequence ID" value="KAI0497363.1"/>
    <property type="molecule type" value="Genomic_DNA"/>
</dbReference>
<accession>A0A8T3AM53</accession>
<dbReference type="AlphaFoldDB" id="A0A8T3AM53"/>